<organism evidence="1 2">
    <name type="scientific">Tumebacillus lacus</name>
    <dbReference type="NCBI Taxonomy" id="2995335"/>
    <lineage>
        <taxon>Bacteria</taxon>
        <taxon>Bacillati</taxon>
        <taxon>Bacillota</taxon>
        <taxon>Bacilli</taxon>
        <taxon>Bacillales</taxon>
        <taxon>Alicyclobacillaceae</taxon>
        <taxon>Tumebacillus</taxon>
    </lineage>
</organism>
<evidence type="ECO:0000313" key="1">
    <source>
        <dbReference type="EMBL" id="MCX7568412.1"/>
    </source>
</evidence>
<dbReference type="EMBL" id="JAPMLT010000001">
    <property type="protein sequence ID" value="MCX7568412.1"/>
    <property type="molecule type" value="Genomic_DNA"/>
</dbReference>
<gene>
    <name evidence="1" type="ORF">OS242_00300</name>
</gene>
<accession>A0ABT3WUR3</accession>
<protein>
    <submittedName>
        <fullName evidence="1">Uncharacterized protein</fullName>
    </submittedName>
</protein>
<evidence type="ECO:0000313" key="2">
    <source>
        <dbReference type="Proteomes" id="UP001208017"/>
    </source>
</evidence>
<dbReference type="RefSeq" id="WP_267149666.1">
    <property type="nucleotide sequence ID" value="NZ_JAPMLT010000001.1"/>
</dbReference>
<comment type="caution">
    <text evidence="1">The sequence shown here is derived from an EMBL/GenBank/DDBJ whole genome shotgun (WGS) entry which is preliminary data.</text>
</comment>
<sequence>MRNRRRASIDYDYYRLLEIFESEPRVLDEEVEIYQYAKTDRFGFTLSLHLSRLEDTAIVTLEHRDLPGALFDHIEHGVVKLVCADDDSLHFFRERDLHVANPGLAPEPVLTVLTKHQFRIEIKTD</sequence>
<proteinExistence type="predicted"/>
<reference evidence="1 2" key="1">
    <citation type="submission" date="2022-11" db="EMBL/GenBank/DDBJ databases">
        <title>Study of microbial diversity in lake waters.</title>
        <authorList>
            <person name="Zhang J."/>
        </authorList>
    </citation>
    <scope>NUCLEOTIDE SEQUENCE [LARGE SCALE GENOMIC DNA]</scope>
    <source>
        <strain evidence="1 2">DT12</strain>
    </source>
</reference>
<dbReference type="Proteomes" id="UP001208017">
    <property type="component" value="Unassembled WGS sequence"/>
</dbReference>
<keyword evidence="2" id="KW-1185">Reference proteome</keyword>
<name>A0ABT3WUR3_9BACL</name>